<reference evidence="1 2" key="1">
    <citation type="submission" date="2014-12" db="EMBL/GenBank/DDBJ databases">
        <title>A distinct family of small circular DNA viral genomes prevalent in non-human primates and human feces.</title>
        <authorList>
            <person name="Ng T.F.F."/>
            <person name="Sachsenroeder J."/>
            <person name="Vega E."/>
            <person name="Kondov N.O."/>
            <person name="Jang C."/>
            <person name="Deng X."/>
            <person name="Gregoricus N."/>
            <person name="Vinje J."/>
            <person name="Delwart E."/>
        </authorList>
    </citation>
    <scope>NUCLEOTIDE SEQUENCE [LARGE SCALE GENOMIC DNA]</scope>
    <source>
        <strain evidence="1">France/1/2009/3664</strain>
    </source>
</reference>
<organism evidence="1 2">
    <name type="scientific">Human associated huchismacovirus 3</name>
    <dbReference type="NCBI Taxonomy" id="2169936"/>
    <lineage>
        <taxon>Viruses</taxon>
        <taxon>Monodnaviria</taxon>
        <taxon>Shotokuvirae</taxon>
        <taxon>Cressdnaviricota</taxon>
        <taxon>Arfiviricetes</taxon>
        <taxon>Cremevirales</taxon>
        <taxon>Smacoviridae</taxon>
        <taxon>Huchismacovirus</taxon>
        <taxon>Huchismacovirus humas3</taxon>
    </lineage>
</organism>
<evidence type="ECO:0000313" key="1">
    <source>
        <dbReference type="EMBL" id="AJF23060.1"/>
    </source>
</evidence>
<keyword evidence="2" id="KW-1185">Reference proteome</keyword>
<dbReference type="KEGG" id="vg:37620363"/>
<dbReference type="Gene3D" id="3.40.1310.20">
    <property type="match status" value="1"/>
</dbReference>
<dbReference type="Proteomes" id="UP000241568">
    <property type="component" value="Segment"/>
</dbReference>
<accession>A0A0B5GG74</accession>
<dbReference type="RefSeq" id="YP_009508846.1">
    <property type="nucleotide sequence ID" value="NC_039063.1"/>
</dbReference>
<evidence type="ECO:0000313" key="2">
    <source>
        <dbReference type="Proteomes" id="UP000241568"/>
    </source>
</evidence>
<gene>
    <name evidence="1" type="primary">rep</name>
</gene>
<dbReference type="EMBL" id="KP233178">
    <property type="protein sequence ID" value="AJF23060.1"/>
    <property type="molecule type" value="Genomic_DNA"/>
</dbReference>
<proteinExistence type="predicted"/>
<name>A0A0B5GG74_9VIRU</name>
<protein>
    <submittedName>
        <fullName evidence="1">Rep protein</fullName>
    </submittedName>
</protein>
<sequence>MPSPKWYDITASKEKLPRSILEKWLNERCERWAYGNEVGEGGYEHYQIRVVLKEPTDEYEMRKMWAAFGHVSPTHVRNFDYVLKEGDYVCSWIKIPENMQAATFRPWQRALLDLEQDDRQIDVIIDLAGNTGKSWLTKYCALKMRAINVPSGLEGKDIMRMCLKRGAQSGLYIFDMPRAITKQSKSVWSAIESIKNGYLWDDRYTWEEKWIDPPRIWVFTNEYPKYDLVSEDRLRFWAPTPTGLVSLAH</sequence>
<dbReference type="GeneID" id="37620363"/>